<name>A0A803QUF6_CANSA</name>
<dbReference type="Proteomes" id="UP000596661">
    <property type="component" value="Chromosome 1"/>
</dbReference>
<organism evidence="1 2">
    <name type="scientific">Cannabis sativa</name>
    <name type="common">Hemp</name>
    <name type="synonym">Marijuana</name>
    <dbReference type="NCBI Taxonomy" id="3483"/>
    <lineage>
        <taxon>Eukaryota</taxon>
        <taxon>Viridiplantae</taxon>
        <taxon>Streptophyta</taxon>
        <taxon>Embryophyta</taxon>
        <taxon>Tracheophyta</taxon>
        <taxon>Spermatophyta</taxon>
        <taxon>Magnoliopsida</taxon>
        <taxon>eudicotyledons</taxon>
        <taxon>Gunneridae</taxon>
        <taxon>Pentapetalae</taxon>
        <taxon>rosids</taxon>
        <taxon>fabids</taxon>
        <taxon>Rosales</taxon>
        <taxon>Cannabaceae</taxon>
        <taxon>Cannabis</taxon>
    </lineage>
</organism>
<keyword evidence="2" id="KW-1185">Reference proteome</keyword>
<sequence length="62" mass="7252">MEFWSLGFTPYPISVFEAARRASRSCLFRPDKAKGFPFLLINCMSRFFSEVICFSLPNIFNF</sequence>
<reference evidence="1" key="1">
    <citation type="submission" date="2018-11" db="EMBL/GenBank/DDBJ databases">
        <authorList>
            <person name="Grassa J C."/>
        </authorList>
    </citation>
    <scope>NUCLEOTIDE SEQUENCE [LARGE SCALE GENOMIC DNA]</scope>
</reference>
<proteinExistence type="predicted"/>
<evidence type="ECO:0000313" key="1">
    <source>
        <dbReference type="EnsemblPlants" id="cds.novel_model_1522_5bd9a17a.4.5bd9b135"/>
    </source>
</evidence>
<dbReference type="EnsemblPlants" id="novel_model_1522_5bd9a17a.4.5bd9b135">
    <property type="protein sequence ID" value="cds.novel_model_1522_5bd9a17a.4.5bd9b135"/>
    <property type="gene ID" value="novel_gene_852_5bd9a17a"/>
</dbReference>
<reference evidence="1" key="2">
    <citation type="submission" date="2021-03" db="UniProtKB">
        <authorList>
            <consortium name="EnsemblPlants"/>
        </authorList>
    </citation>
    <scope>IDENTIFICATION</scope>
</reference>
<dbReference type="Gramene" id="novel_model_1522_5bd9a17a.4.5bd9b135">
    <property type="protein sequence ID" value="cds.novel_model_1522_5bd9a17a.4.5bd9b135"/>
    <property type="gene ID" value="novel_gene_852_5bd9a17a"/>
</dbReference>
<protein>
    <submittedName>
        <fullName evidence="1">Uncharacterized protein</fullName>
    </submittedName>
</protein>
<accession>A0A803QUF6</accession>
<dbReference type="EMBL" id="UZAU01000039">
    <property type="status" value="NOT_ANNOTATED_CDS"/>
    <property type="molecule type" value="Genomic_DNA"/>
</dbReference>
<dbReference type="AlphaFoldDB" id="A0A803QUF6"/>
<evidence type="ECO:0000313" key="2">
    <source>
        <dbReference type="Proteomes" id="UP000596661"/>
    </source>
</evidence>